<dbReference type="Proteomes" id="UP000603940">
    <property type="component" value="Unassembled WGS sequence"/>
</dbReference>
<evidence type="ECO:0000259" key="2">
    <source>
        <dbReference type="Pfam" id="PF13406"/>
    </source>
</evidence>
<feature type="domain" description="Transglycosylase SLT" evidence="2">
    <location>
        <begin position="29"/>
        <end position="321"/>
    </location>
</feature>
<dbReference type="CDD" id="cd13399">
    <property type="entry name" value="Slt35-like"/>
    <property type="match status" value="1"/>
</dbReference>
<dbReference type="PANTHER" id="PTHR30163">
    <property type="entry name" value="MEMBRANE-BOUND LYTIC MUREIN TRANSGLYCOSYLASE B"/>
    <property type="match status" value="1"/>
</dbReference>
<dbReference type="InterPro" id="IPR023346">
    <property type="entry name" value="Lysozyme-like_dom_sf"/>
</dbReference>
<dbReference type="Gene3D" id="1.10.8.350">
    <property type="entry name" value="Bacterial muramidase"/>
    <property type="match status" value="1"/>
</dbReference>
<reference evidence="3 4" key="1">
    <citation type="journal article" date="2009" name="Int. J. Syst. Evol. Microbiol.">
        <title>Transfer of Teichococcus ludipueritiae and Muricoccus roseus to the genus Roseomonas, as Roseomonas ludipueritiae comb. nov. and Roseomonas rosea comb. nov., respectively, and emended description of the genus Roseomonas.</title>
        <authorList>
            <person name="Sanchez-Porro C."/>
            <person name="Gallego V."/>
            <person name="Busse H.J."/>
            <person name="Kampfer P."/>
            <person name="Ventosa A."/>
        </authorList>
    </citation>
    <scope>NUCLEOTIDE SEQUENCE [LARGE SCALE GENOMIC DNA]</scope>
    <source>
        <strain evidence="3 4">DSM 14915</strain>
    </source>
</reference>
<evidence type="ECO:0000313" key="3">
    <source>
        <dbReference type="EMBL" id="MBC9177568.1"/>
    </source>
</evidence>
<dbReference type="InterPro" id="IPR011970">
    <property type="entry name" value="MltB_2"/>
</dbReference>
<organism evidence="3 4">
    <name type="scientific">Pseudoroseomonas ludipueritiae</name>
    <dbReference type="NCBI Taxonomy" id="198093"/>
    <lineage>
        <taxon>Bacteria</taxon>
        <taxon>Pseudomonadati</taxon>
        <taxon>Pseudomonadota</taxon>
        <taxon>Alphaproteobacteria</taxon>
        <taxon>Acetobacterales</taxon>
        <taxon>Acetobacteraceae</taxon>
        <taxon>Pseudoroseomonas</taxon>
    </lineage>
</organism>
<dbReference type="EMBL" id="JACTUZ010000042">
    <property type="protein sequence ID" value="MBC9177568.1"/>
    <property type="molecule type" value="Genomic_DNA"/>
</dbReference>
<dbReference type="InterPro" id="IPR031304">
    <property type="entry name" value="SLT_2"/>
</dbReference>
<protein>
    <submittedName>
        <fullName evidence="3">Lytic murein transglycosylase</fullName>
    </submittedName>
</protein>
<keyword evidence="4" id="KW-1185">Reference proteome</keyword>
<proteinExistence type="predicted"/>
<dbReference type="SUPFAM" id="SSF53955">
    <property type="entry name" value="Lysozyme-like"/>
    <property type="match status" value="1"/>
</dbReference>
<accession>A0ABR7R7C8</accession>
<feature type="chain" id="PRO_5045405664" evidence="1">
    <location>
        <begin position="26"/>
        <end position="324"/>
    </location>
</feature>
<dbReference type="NCBIfam" id="TIGR02283">
    <property type="entry name" value="MltB_2"/>
    <property type="match status" value="1"/>
</dbReference>
<name>A0ABR7R7C8_9PROT</name>
<dbReference type="Gene3D" id="1.10.530.10">
    <property type="match status" value="1"/>
</dbReference>
<dbReference type="Pfam" id="PF13406">
    <property type="entry name" value="SLT_2"/>
    <property type="match status" value="1"/>
</dbReference>
<dbReference type="InterPro" id="IPR043426">
    <property type="entry name" value="MltB-like"/>
</dbReference>
<sequence length="324" mass="35874">MLKRRSLIARFGAATLLASSGVAHASPPSFQDFLESVSAEARRNGVSPATLQRAFSPIRPNDKVLELDRRQPEFTLTWDQYRDGRVSQQRIDRGRQAFADNRALLDAIASRYKVSPRVVVAVWGLETNYGGFTGNFNVIEALATLAWEGRRAEFFRKELLAALRILEKGDVAPERMLGSYAGAMGHPQFMPTSFERLAVDFDEDGRRDIWGTRADALASIANYLARHGWQEDERWGREVRLPAGFDPAIAGRNNRRPLRDWASMGVTAADGTALPALDIDTALLLPGGAGGQAFAVYGNFNVIRRYNPSDYYALVIGLLSDRVA</sequence>
<dbReference type="RefSeq" id="WP_187778690.1">
    <property type="nucleotide sequence ID" value="NZ_JACTUZ010000042.1"/>
</dbReference>
<dbReference type="PANTHER" id="PTHR30163:SF8">
    <property type="entry name" value="LYTIC MUREIN TRANSGLYCOSYLASE"/>
    <property type="match status" value="1"/>
</dbReference>
<evidence type="ECO:0000313" key="4">
    <source>
        <dbReference type="Proteomes" id="UP000603940"/>
    </source>
</evidence>
<comment type="caution">
    <text evidence="3">The sequence shown here is derived from an EMBL/GenBank/DDBJ whole genome shotgun (WGS) entry which is preliminary data.</text>
</comment>
<keyword evidence="1" id="KW-0732">Signal</keyword>
<feature type="signal peptide" evidence="1">
    <location>
        <begin position="1"/>
        <end position="25"/>
    </location>
</feature>
<gene>
    <name evidence="3" type="ORF">IBL25_11515</name>
</gene>
<evidence type="ECO:0000256" key="1">
    <source>
        <dbReference type="SAM" id="SignalP"/>
    </source>
</evidence>